<feature type="transmembrane region" description="Helical" evidence="5">
    <location>
        <begin position="6"/>
        <end position="28"/>
    </location>
</feature>
<evidence type="ECO:0000256" key="5">
    <source>
        <dbReference type="SAM" id="Phobius"/>
    </source>
</evidence>
<keyword evidence="4 5" id="KW-0472">Membrane</keyword>
<keyword evidence="3 5" id="KW-1133">Transmembrane helix</keyword>
<feature type="transmembrane region" description="Helical" evidence="5">
    <location>
        <begin position="157"/>
        <end position="178"/>
    </location>
</feature>
<feature type="transmembrane region" description="Helical" evidence="5">
    <location>
        <begin position="215"/>
        <end position="235"/>
    </location>
</feature>
<feature type="transmembrane region" description="Helical" evidence="5">
    <location>
        <begin position="184"/>
        <end position="203"/>
    </location>
</feature>
<evidence type="ECO:0000256" key="3">
    <source>
        <dbReference type="ARBA" id="ARBA00022989"/>
    </source>
</evidence>
<evidence type="ECO:0000313" key="7">
    <source>
        <dbReference type="Proteomes" id="UP000198619"/>
    </source>
</evidence>
<sequence>MNLFWIILLSSLISLIGTMLGASIGTFVKNPSKRFISSIMAFAGGLMLSVVVFDLIPEAVEHAGFCYSLIFYLVGMAIIYLIEKATSGNDAYSKMAFVTALGLMIHNFPEGVIMGCSILASKNLGIKMSIIIALHDVPEGLAVTVPLIASNKRLGKIFLYVFITALPTAFGAALGVLIGNVSELFLGICLSLASGIMLYVVFGELLPKSNDLYSGIGNTISVLFGVTIGLILVNLM</sequence>
<feature type="transmembrane region" description="Helical" evidence="5">
    <location>
        <begin position="62"/>
        <end position="83"/>
    </location>
</feature>
<dbReference type="EMBL" id="FOKI01000020">
    <property type="protein sequence ID" value="SFB24007.1"/>
    <property type="molecule type" value="Genomic_DNA"/>
</dbReference>
<evidence type="ECO:0000256" key="2">
    <source>
        <dbReference type="ARBA" id="ARBA00022692"/>
    </source>
</evidence>
<evidence type="ECO:0000313" key="6">
    <source>
        <dbReference type="EMBL" id="SFB24007.1"/>
    </source>
</evidence>
<reference evidence="6 7" key="1">
    <citation type="submission" date="2016-10" db="EMBL/GenBank/DDBJ databases">
        <authorList>
            <person name="de Groot N.N."/>
        </authorList>
    </citation>
    <scope>NUCLEOTIDE SEQUENCE [LARGE SCALE GENOMIC DNA]</scope>
    <source>
        <strain evidence="6 7">DSM 12271</strain>
    </source>
</reference>
<feature type="transmembrane region" description="Helical" evidence="5">
    <location>
        <begin position="95"/>
        <end position="120"/>
    </location>
</feature>
<organism evidence="6 7">
    <name type="scientific">Clostridium frigidicarnis</name>
    <dbReference type="NCBI Taxonomy" id="84698"/>
    <lineage>
        <taxon>Bacteria</taxon>
        <taxon>Bacillati</taxon>
        <taxon>Bacillota</taxon>
        <taxon>Clostridia</taxon>
        <taxon>Eubacteriales</taxon>
        <taxon>Clostridiaceae</taxon>
        <taxon>Clostridium</taxon>
    </lineage>
</organism>
<dbReference type="PANTHER" id="PTHR11040">
    <property type="entry name" value="ZINC/IRON TRANSPORTER"/>
    <property type="match status" value="1"/>
</dbReference>
<comment type="subcellular location">
    <subcellularLocation>
        <location evidence="1">Membrane</location>
        <topology evidence="1">Multi-pass membrane protein</topology>
    </subcellularLocation>
</comment>
<name>A0A1I0ZF29_9CLOT</name>
<protein>
    <submittedName>
        <fullName evidence="6">Zinc transporter, ZIP family</fullName>
    </submittedName>
</protein>
<feature type="transmembrane region" description="Helical" evidence="5">
    <location>
        <begin position="35"/>
        <end position="56"/>
    </location>
</feature>
<keyword evidence="7" id="KW-1185">Reference proteome</keyword>
<dbReference type="AlphaFoldDB" id="A0A1I0ZF29"/>
<dbReference type="RefSeq" id="WP_090041867.1">
    <property type="nucleotide sequence ID" value="NZ_FOKI01000020.1"/>
</dbReference>
<dbReference type="Proteomes" id="UP000198619">
    <property type="component" value="Unassembled WGS sequence"/>
</dbReference>
<proteinExistence type="predicted"/>
<dbReference type="STRING" id="84698.SAMN04488528_102029"/>
<dbReference type="InterPro" id="IPR003689">
    <property type="entry name" value="ZIP"/>
</dbReference>
<dbReference type="GO" id="GO:0016020">
    <property type="term" value="C:membrane"/>
    <property type="evidence" value="ECO:0007669"/>
    <property type="project" value="UniProtKB-SubCell"/>
</dbReference>
<keyword evidence="2 5" id="KW-0812">Transmembrane</keyword>
<accession>A0A1I0ZF29</accession>
<dbReference type="OrthoDB" id="9787346at2"/>
<evidence type="ECO:0000256" key="4">
    <source>
        <dbReference type="ARBA" id="ARBA00023136"/>
    </source>
</evidence>
<dbReference type="Pfam" id="PF02535">
    <property type="entry name" value="Zip"/>
    <property type="match status" value="1"/>
</dbReference>
<dbReference type="GO" id="GO:0005385">
    <property type="term" value="F:zinc ion transmembrane transporter activity"/>
    <property type="evidence" value="ECO:0007669"/>
    <property type="project" value="TreeGrafter"/>
</dbReference>
<evidence type="ECO:0000256" key="1">
    <source>
        <dbReference type="ARBA" id="ARBA00004141"/>
    </source>
</evidence>
<gene>
    <name evidence="6" type="ORF">SAMN04488528_102029</name>
</gene>